<dbReference type="OrthoDB" id="6512918at2759"/>
<dbReference type="GeneID" id="110979709"/>
<sequence>MGRTWNQFLLLFWKNWTLQSRKVILTIFEILIPLIFAALLLIIRSYVEFTQYESPIVYGSFSVDSLPSTLLPPNVTNSTLPPYYWKIAYAPRGKAADDIMDKVVESLTNDFPTLRPVQLEKAIGFDTEEELLAVMKLASSENILGGIIFKSGFPDNGEGIPANLTYSIRMRNSMRNMEKQSSFMTQWQTQSLFPFYQLPGPRNKDDMYGGVPGYYREGFLALQYAVDMAILRANGVTPNHVTLMQRYPYPPYFDDTYVAVLQTTLPDLIMVSLVLVALGIAKNVAYEKEKRLKEAMKMMGLANWVHWLAWFVKYFIYLTITISLMTLMFCVKVGNLHAAVVTHSDPSVIFVFLMLYAMVSIMYSFAASALFSKGILNGRNVIPSGN</sequence>
<dbReference type="InterPro" id="IPR026082">
    <property type="entry name" value="ABCA"/>
</dbReference>
<name>A0A8B7YIJ6_ACAPL</name>
<evidence type="ECO:0000256" key="2">
    <source>
        <dbReference type="ARBA" id="ARBA00022692"/>
    </source>
</evidence>
<feature type="domain" description="ABC-2 type transporter transmembrane" evidence="6">
    <location>
        <begin position="26"/>
        <end position="373"/>
    </location>
</feature>
<evidence type="ECO:0000313" key="7">
    <source>
        <dbReference type="Proteomes" id="UP000694845"/>
    </source>
</evidence>
<gene>
    <name evidence="8" type="primary">LOC110979709</name>
</gene>
<dbReference type="GO" id="GO:0140359">
    <property type="term" value="F:ABC-type transporter activity"/>
    <property type="evidence" value="ECO:0007669"/>
    <property type="project" value="InterPro"/>
</dbReference>
<feature type="transmembrane region" description="Helical" evidence="5">
    <location>
        <begin position="307"/>
        <end position="329"/>
    </location>
</feature>
<dbReference type="KEGG" id="aplc:110979709"/>
<comment type="subcellular location">
    <subcellularLocation>
        <location evidence="1">Membrane</location>
        <topology evidence="1">Multi-pass membrane protein</topology>
    </subcellularLocation>
</comment>
<accession>A0A8B7YIJ6</accession>
<feature type="transmembrane region" description="Helical" evidence="5">
    <location>
        <begin position="268"/>
        <end position="286"/>
    </location>
</feature>
<dbReference type="GO" id="GO:0016020">
    <property type="term" value="C:membrane"/>
    <property type="evidence" value="ECO:0007669"/>
    <property type="project" value="UniProtKB-SubCell"/>
</dbReference>
<dbReference type="PANTHER" id="PTHR19229">
    <property type="entry name" value="ATP-BINDING CASSETTE TRANSPORTER SUBFAMILY A ABCA"/>
    <property type="match status" value="1"/>
</dbReference>
<keyword evidence="2 5" id="KW-0812">Transmembrane</keyword>
<dbReference type="AlphaFoldDB" id="A0A8B7YIJ6"/>
<organism evidence="7 8">
    <name type="scientific">Acanthaster planci</name>
    <name type="common">Crown-of-thorns starfish</name>
    <dbReference type="NCBI Taxonomy" id="133434"/>
    <lineage>
        <taxon>Eukaryota</taxon>
        <taxon>Metazoa</taxon>
        <taxon>Echinodermata</taxon>
        <taxon>Eleutherozoa</taxon>
        <taxon>Asterozoa</taxon>
        <taxon>Asteroidea</taxon>
        <taxon>Valvatacea</taxon>
        <taxon>Valvatida</taxon>
        <taxon>Acanthasteridae</taxon>
        <taxon>Acanthaster</taxon>
    </lineage>
</organism>
<dbReference type="Proteomes" id="UP000694845">
    <property type="component" value="Unplaced"/>
</dbReference>
<evidence type="ECO:0000256" key="4">
    <source>
        <dbReference type="ARBA" id="ARBA00023136"/>
    </source>
</evidence>
<proteinExistence type="predicted"/>
<evidence type="ECO:0000313" key="8">
    <source>
        <dbReference type="RefSeq" id="XP_022091441.1"/>
    </source>
</evidence>
<dbReference type="RefSeq" id="XP_022091441.1">
    <property type="nucleotide sequence ID" value="XM_022235749.1"/>
</dbReference>
<keyword evidence="4 5" id="KW-0472">Membrane</keyword>
<protein>
    <submittedName>
        <fullName evidence="8">ATP-binding cassette sub-family A member 3-like</fullName>
    </submittedName>
</protein>
<keyword evidence="3 5" id="KW-1133">Transmembrane helix</keyword>
<dbReference type="PANTHER" id="PTHR19229:SF250">
    <property type="entry name" value="ABC TRANSPORTER DOMAIN-CONTAINING PROTEIN-RELATED"/>
    <property type="match status" value="1"/>
</dbReference>
<evidence type="ECO:0000256" key="1">
    <source>
        <dbReference type="ARBA" id="ARBA00004141"/>
    </source>
</evidence>
<reference evidence="8" key="1">
    <citation type="submission" date="2025-08" db="UniProtKB">
        <authorList>
            <consortium name="RefSeq"/>
        </authorList>
    </citation>
    <scope>IDENTIFICATION</scope>
</reference>
<dbReference type="Pfam" id="PF12698">
    <property type="entry name" value="ABC2_membrane_3"/>
    <property type="match status" value="1"/>
</dbReference>
<evidence type="ECO:0000256" key="3">
    <source>
        <dbReference type="ARBA" id="ARBA00022989"/>
    </source>
</evidence>
<keyword evidence="7" id="KW-1185">Reference proteome</keyword>
<feature type="transmembrane region" description="Helical" evidence="5">
    <location>
        <begin position="23"/>
        <end position="47"/>
    </location>
</feature>
<evidence type="ECO:0000256" key="5">
    <source>
        <dbReference type="SAM" id="Phobius"/>
    </source>
</evidence>
<dbReference type="OMA" id="WTISTHR"/>
<dbReference type="GO" id="GO:0005319">
    <property type="term" value="F:lipid transporter activity"/>
    <property type="evidence" value="ECO:0007669"/>
    <property type="project" value="TreeGrafter"/>
</dbReference>
<evidence type="ECO:0000259" key="6">
    <source>
        <dbReference type="Pfam" id="PF12698"/>
    </source>
</evidence>
<dbReference type="InterPro" id="IPR013525">
    <property type="entry name" value="ABC2_TM"/>
</dbReference>
<feature type="transmembrane region" description="Helical" evidence="5">
    <location>
        <begin position="349"/>
        <end position="371"/>
    </location>
</feature>